<dbReference type="EMBL" id="JAAIVB010000084">
    <property type="protein sequence ID" value="NEX64648.1"/>
    <property type="molecule type" value="Genomic_DNA"/>
</dbReference>
<accession>A0A6B3SVU2</accession>
<dbReference type="RefSeq" id="WP_163968583.1">
    <property type="nucleotide sequence ID" value="NZ_JAAIVB010000084.1"/>
</dbReference>
<comment type="caution">
    <text evidence="1">The sequence shown here is derived from an EMBL/GenBank/DDBJ whole genome shotgun (WGS) entry which is preliminary data.</text>
</comment>
<organism evidence="1 2">
    <name type="scientific">Noviherbaspirillum galbum</name>
    <dbReference type="NCBI Taxonomy" id="2709383"/>
    <lineage>
        <taxon>Bacteria</taxon>
        <taxon>Pseudomonadati</taxon>
        <taxon>Pseudomonadota</taxon>
        <taxon>Betaproteobacteria</taxon>
        <taxon>Burkholderiales</taxon>
        <taxon>Oxalobacteraceae</taxon>
        <taxon>Noviherbaspirillum</taxon>
    </lineage>
</organism>
<gene>
    <name evidence="1" type="ORF">G3574_26520</name>
</gene>
<dbReference type="Proteomes" id="UP000482155">
    <property type="component" value="Unassembled WGS sequence"/>
</dbReference>
<keyword evidence="2" id="KW-1185">Reference proteome</keyword>
<evidence type="ECO:0000313" key="2">
    <source>
        <dbReference type="Proteomes" id="UP000482155"/>
    </source>
</evidence>
<evidence type="ECO:0000313" key="1">
    <source>
        <dbReference type="EMBL" id="NEX64648.1"/>
    </source>
</evidence>
<dbReference type="AlphaFoldDB" id="A0A6B3SVU2"/>
<sequence length="79" mass="8682">MDNCFHALLSKEVVLNEGETSMLELQRRDAALDEALRCTFPASDPIALSFSFDVPGRPGCGQRWFGAEFIKPPDPGQPS</sequence>
<reference evidence="1 2" key="1">
    <citation type="submission" date="2020-02" db="EMBL/GenBank/DDBJ databases">
        <authorList>
            <person name="Kim M.K."/>
        </authorList>
    </citation>
    <scope>NUCLEOTIDE SEQUENCE [LARGE SCALE GENOMIC DNA]</scope>
    <source>
        <strain evidence="1 2">17J57-3</strain>
    </source>
</reference>
<proteinExistence type="predicted"/>
<name>A0A6B3SVU2_9BURK</name>
<protein>
    <submittedName>
        <fullName evidence="1">Uncharacterized protein</fullName>
    </submittedName>
</protein>